<dbReference type="GO" id="GO:0043022">
    <property type="term" value="F:ribosome binding"/>
    <property type="evidence" value="ECO:0007669"/>
    <property type="project" value="TreeGrafter"/>
</dbReference>
<evidence type="ECO:0000256" key="2">
    <source>
        <dbReference type="ARBA" id="ARBA00022540"/>
    </source>
</evidence>
<gene>
    <name evidence="5" type="ORF">WG66_19676</name>
</gene>
<dbReference type="InterPro" id="IPR036788">
    <property type="entry name" value="T_IF-3_C_sf"/>
</dbReference>
<dbReference type="Proteomes" id="UP000054988">
    <property type="component" value="Unassembled WGS sequence"/>
</dbReference>
<dbReference type="eggNOG" id="ENOG502QWD8">
    <property type="taxonomic scope" value="Eukaryota"/>
</dbReference>
<dbReference type="PANTHER" id="PTHR10938">
    <property type="entry name" value="TRANSLATION INITIATION FACTOR IF-3"/>
    <property type="match status" value="1"/>
</dbReference>
<keyword evidence="4" id="KW-0175">Coiled coil</keyword>
<dbReference type="Gene3D" id="3.30.110.10">
    <property type="entry name" value="Translation initiation factor 3 (IF-3), C-terminal domain"/>
    <property type="match status" value="1"/>
</dbReference>
<protein>
    <recommendedName>
        <fullName evidence="7">Translation initiation factor IF-3</fullName>
    </recommendedName>
</protein>
<keyword evidence="2" id="KW-0396">Initiation factor</keyword>
<name>A0A0W0EUK8_MONRR</name>
<dbReference type="GO" id="GO:0005739">
    <property type="term" value="C:mitochondrion"/>
    <property type="evidence" value="ECO:0007669"/>
    <property type="project" value="TreeGrafter"/>
</dbReference>
<dbReference type="PANTHER" id="PTHR10938:SF0">
    <property type="entry name" value="TRANSLATION INITIATION FACTOR IF-3, MITOCHONDRIAL"/>
    <property type="match status" value="1"/>
</dbReference>
<organism evidence="5 6">
    <name type="scientific">Moniliophthora roreri</name>
    <name type="common">Frosty pod rot fungus</name>
    <name type="synonym">Monilia roreri</name>
    <dbReference type="NCBI Taxonomy" id="221103"/>
    <lineage>
        <taxon>Eukaryota</taxon>
        <taxon>Fungi</taxon>
        <taxon>Dikarya</taxon>
        <taxon>Basidiomycota</taxon>
        <taxon>Agaricomycotina</taxon>
        <taxon>Agaricomycetes</taxon>
        <taxon>Agaricomycetidae</taxon>
        <taxon>Agaricales</taxon>
        <taxon>Marasmiineae</taxon>
        <taxon>Marasmiaceae</taxon>
        <taxon>Moniliophthora</taxon>
    </lineage>
</organism>
<feature type="coiled-coil region" evidence="4">
    <location>
        <begin position="115"/>
        <end position="142"/>
    </location>
</feature>
<dbReference type="SUPFAM" id="SSF55200">
    <property type="entry name" value="Translation initiation factor IF3, C-terminal domain"/>
    <property type="match status" value="1"/>
</dbReference>
<evidence type="ECO:0008006" key="7">
    <source>
        <dbReference type="Google" id="ProtNLM"/>
    </source>
</evidence>
<proteinExistence type="inferred from homology"/>
<evidence type="ECO:0000256" key="4">
    <source>
        <dbReference type="SAM" id="Coils"/>
    </source>
</evidence>
<comment type="similarity">
    <text evidence="1">Belongs to the IF-3 family.</text>
</comment>
<evidence type="ECO:0000313" key="6">
    <source>
        <dbReference type="Proteomes" id="UP000054988"/>
    </source>
</evidence>
<dbReference type="EMBL" id="LATX01002520">
    <property type="protein sequence ID" value="KTB27756.1"/>
    <property type="molecule type" value="Genomic_DNA"/>
</dbReference>
<evidence type="ECO:0000256" key="1">
    <source>
        <dbReference type="ARBA" id="ARBA00005439"/>
    </source>
</evidence>
<keyword evidence="3" id="KW-0648">Protein biosynthesis</keyword>
<evidence type="ECO:0000313" key="5">
    <source>
        <dbReference type="EMBL" id="KTB27756.1"/>
    </source>
</evidence>
<dbReference type="InterPro" id="IPR001288">
    <property type="entry name" value="Translation_initiation_fac_3"/>
</dbReference>
<comment type="caution">
    <text evidence="5">The sequence shown here is derived from an EMBL/GenBank/DDBJ whole genome shotgun (WGS) entry which is preliminary data.</text>
</comment>
<dbReference type="GO" id="GO:0032790">
    <property type="term" value="P:ribosome disassembly"/>
    <property type="evidence" value="ECO:0007669"/>
    <property type="project" value="TreeGrafter"/>
</dbReference>
<reference evidence="5 6" key="1">
    <citation type="submission" date="2015-12" db="EMBL/GenBank/DDBJ databases">
        <title>Draft genome sequence of Moniliophthora roreri, the causal agent of frosty pod rot of cacao.</title>
        <authorList>
            <person name="Aime M.C."/>
            <person name="Diaz-Valderrama J.R."/>
            <person name="Kijpornyongpan T."/>
            <person name="Phillips-Mora W."/>
        </authorList>
    </citation>
    <scope>NUCLEOTIDE SEQUENCE [LARGE SCALE GENOMIC DNA]</scope>
    <source>
        <strain evidence="5 6">MCA 2952</strain>
    </source>
</reference>
<dbReference type="AlphaFoldDB" id="A0A0W0EUK8"/>
<accession>A0A0W0EUK8</accession>
<sequence>MFAEAGLRSPALQAATRRLVIPPYQAQAFNRNFVLSGSLQHLLHSRRLSHQPAAEKPQESGEVIKPKNEKIKFSWVKLVDPETGALVDTTMSKILANLDKKTHFAELQTAAPFPVVKLISKAEAHERRKKEKELKKNVAKRNLHKEYQFTWSMADNDLTRKLKRARDDLSNGGRVDIVFAPKSRQRGPPYSEMTQRMKSILEELSDVGSEWKKMEIRRGMAVIFIQGKVPEP</sequence>
<dbReference type="GO" id="GO:0003743">
    <property type="term" value="F:translation initiation factor activity"/>
    <property type="evidence" value="ECO:0007669"/>
    <property type="project" value="UniProtKB-KW"/>
</dbReference>
<dbReference type="GO" id="GO:0070124">
    <property type="term" value="P:mitochondrial translational initiation"/>
    <property type="evidence" value="ECO:0007669"/>
    <property type="project" value="TreeGrafter"/>
</dbReference>
<evidence type="ECO:0000256" key="3">
    <source>
        <dbReference type="ARBA" id="ARBA00022917"/>
    </source>
</evidence>